<dbReference type="InterPro" id="IPR026570">
    <property type="entry name" value="CCDC86"/>
</dbReference>
<proteinExistence type="predicted"/>
<evidence type="ECO:0000256" key="8">
    <source>
        <dbReference type="ARBA" id="ARBA00023242"/>
    </source>
</evidence>
<name>A0A1B6E8J0_9HEMI</name>
<evidence type="ECO:0000313" key="11">
    <source>
        <dbReference type="EMBL" id="JAS34227.1"/>
    </source>
</evidence>
<keyword evidence="6" id="KW-0164">Citrullination</keyword>
<evidence type="ECO:0000256" key="6">
    <source>
        <dbReference type="ARBA" id="ARBA00022934"/>
    </source>
</evidence>
<keyword evidence="7 10" id="KW-0175">Coiled coil</keyword>
<comment type="function">
    <text evidence="9">Required for proper chromosome segregation during mitosis and error-free mitotic progression.</text>
</comment>
<evidence type="ECO:0000256" key="5">
    <source>
        <dbReference type="ARBA" id="ARBA00022553"/>
    </source>
</evidence>
<evidence type="ECO:0000256" key="1">
    <source>
        <dbReference type="ARBA" id="ARBA00004286"/>
    </source>
</evidence>
<dbReference type="GO" id="GO:0005694">
    <property type="term" value="C:chromosome"/>
    <property type="evidence" value="ECO:0007669"/>
    <property type="project" value="UniProtKB-SubCell"/>
</dbReference>
<organism evidence="11">
    <name type="scientific">Clastoptera arizonana</name>
    <name type="common">Arizona spittle bug</name>
    <dbReference type="NCBI Taxonomy" id="38151"/>
    <lineage>
        <taxon>Eukaryota</taxon>
        <taxon>Metazoa</taxon>
        <taxon>Ecdysozoa</taxon>
        <taxon>Arthropoda</taxon>
        <taxon>Hexapoda</taxon>
        <taxon>Insecta</taxon>
        <taxon>Pterygota</taxon>
        <taxon>Neoptera</taxon>
        <taxon>Paraneoptera</taxon>
        <taxon>Hemiptera</taxon>
        <taxon>Auchenorrhyncha</taxon>
        <taxon>Cercopoidea</taxon>
        <taxon>Clastopteridae</taxon>
        <taxon>Clastoptera</taxon>
    </lineage>
</organism>
<feature type="coiled-coil region" evidence="10">
    <location>
        <begin position="46"/>
        <end position="85"/>
    </location>
</feature>
<keyword evidence="4" id="KW-0158">Chromosome</keyword>
<dbReference type="EMBL" id="GEDC01003071">
    <property type="protein sequence ID" value="JAS34227.1"/>
    <property type="molecule type" value="Transcribed_RNA"/>
</dbReference>
<dbReference type="AlphaFoldDB" id="A0A1B6E8J0"/>
<comment type="subcellular location">
    <subcellularLocation>
        <location evidence="1">Chromosome</location>
    </subcellularLocation>
    <subcellularLocation>
        <location evidence="2">Nucleus</location>
        <location evidence="2">Nucleolus</location>
    </subcellularLocation>
</comment>
<accession>A0A1B6E8J0</accession>
<evidence type="ECO:0000256" key="4">
    <source>
        <dbReference type="ARBA" id="ARBA00022454"/>
    </source>
</evidence>
<reference evidence="11" key="1">
    <citation type="submission" date="2015-12" db="EMBL/GenBank/DDBJ databases">
        <title>De novo transcriptome assembly of four potential Pierce s Disease insect vectors from Arizona vineyards.</title>
        <authorList>
            <person name="Tassone E.E."/>
        </authorList>
    </citation>
    <scope>NUCLEOTIDE SEQUENCE</scope>
</reference>
<dbReference type="PANTHER" id="PTHR13557">
    <property type="entry name" value="COILED-COIL DOMAIN-CONTAINING PROTEIN 86"/>
    <property type="match status" value="1"/>
</dbReference>
<evidence type="ECO:0000256" key="3">
    <source>
        <dbReference type="ARBA" id="ARBA00016738"/>
    </source>
</evidence>
<gene>
    <name evidence="11" type="ORF">g.14338</name>
</gene>
<sequence>MGSEDVENSLRGKRKSGKFWKDVKQRANTLVKSRGLKVSLKNKKRLQEALRLAKSLTNERLEERKKKNEERKLRLRQKLERKQENCRKSEIVQVIKNTTKIKKTKRKHLRSIMKRDTL</sequence>
<dbReference type="PANTHER" id="PTHR13557:SF1">
    <property type="entry name" value="COILED-COIL DOMAIN-CONTAINING PROTEIN 86"/>
    <property type="match status" value="1"/>
</dbReference>
<keyword evidence="5" id="KW-0597">Phosphoprotein</keyword>
<evidence type="ECO:0000256" key="7">
    <source>
        <dbReference type="ARBA" id="ARBA00023054"/>
    </source>
</evidence>
<keyword evidence="8" id="KW-0539">Nucleus</keyword>
<evidence type="ECO:0000256" key="9">
    <source>
        <dbReference type="ARBA" id="ARBA00093307"/>
    </source>
</evidence>
<evidence type="ECO:0000256" key="10">
    <source>
        <dbReference type="SAM" id="Coils"/>
    </source>
</evidence>
<dbReference type="GO" id="GO:0005730">
    <property type="term" value="C:nucleolus"/>
    <property type="evidence" value="ECO:0007669"/>
    <property type="project" value="UniProtKB-SubCell"/>
</dbReference>
<evidence type="ECO:0000256" key="2">
    <source>
        <dbReference type="ARBA" id="ARBA00004604"/>
    </source>
</evidence>
<protein>
    <recommendedName>
        <fullName evidence="3">Coiled-coil domain-containing protein 86</fullName>
    </recommendedName>
</protein>